<organism evidence="2 3">
    <name type="scientific">Prosthecochloris marina</name>
    <dbReference type="NCBI Taxonomy" id="2017681"/>
    <lineage>
        <taxon>Bacteria</taxon>
        <taxon>Pseudomonadati</taxon>
        <taxon>Chlorobiota</taxon>
        <taxon>Chlorobiia</taxon>
        <taxon>Chlorobiales</taxon>
        <taxon>Chlorobiaceae</taxon>
        <taxon>Prosthecochloris</taxon>
    </lineage>
</organism>
<name>A0A317T4T3_9CHLB</name>
<proteinExistence type="predicted"/>
<dbReference type="SUPFAM" id="SSF47413">
    <property type="entry name" value="lambda repressor-like DNA-binding domains"/>
    <property type="match status" value="1"/>
</dbReference>
<dbReference type="GO" id="GO:0003677">
    <property type="term" value="F:DNA binding"/>
    <property type="evidence" value="ECO:0007669"/>
    <property type="project" value="InterPro"/>
</dbReference>
<dbReference type="InterPro" id="IPR010982">
    <property type="entry name" value="Lambda_DNA-bd_dom_sf"/>
</dbReference>
<evidence type="ECO:0000259" key="1">
    <source>
        <dbReference type="PROSITE" id="PS50943"/>
    </source>
</evidence>
<dbReference type="RefSeq" id="WP_110023753.1">
    <property type="nucleotide sequence ID" value="NZ_PDNZ01000006.1"/>
</dbReference>
<gene>
    <name evidence="2" type="ORF">CR164_09510</name>
</gene>
<protein>
    <recommendedName>
        <fullName evidence="1">HTH cro/C1-type domain-containing protein</fullName>
    </recommendedName>
</protein>
<keyword evidence="3" id="KW-1185">Reference proteome</keyword>
<dbReference type="Pfam" id="PF01381">
    <property type="entry name" value="HTH_3"/>
    <property type="match status" value="1"/>
</dbReference>
<dbReference type="CDD" id="cd00093">
    <property type="entry name" value="HTH_XRE"/>
    <property type="match status" value="1"/>
</dbReference>
<feature type="domain" description="HTH cro/C1-type" evidence="1">
    <location>
        <begin position="14"/>
        <end position="54"/>
    </location>
</feature>
<dbReference type="OrthoDB" id="7859381at2"/>
<dbReference type="SMART" id="SM00530">
    <property type="entry name" value="HTH_XRE"/>
    <property type="match status" value="1"/>
</dbReference>
<dbReference type="AlphaFoldDB" id="A0A317T4T3"/>
<dbReference type="EMBL" id="PDNZ01000006">
    <property type="protein sequence ID" value="PWW81634.1"/>
    <property type="molecule type" value="Genomic_DNA"/>
</dbReference>
<evidence type="ECO:0000313" key="3">
    <source>
        <dbReference type="Proteomes" id="UP000246278"/>
    </source>
</evidence>
<evidence type="ECO:0000313" key="2">
    <source>
        <dbReference type="EMBL" id="PWW81634.1"/>
    </source>
</evidence>
<dbReference type="PROSITE" id="PS50943">
    <property type="entry name" value="HTH_CROC1"/>
    <property type="match status" value="1"/>
</dbReference>
<dbReference type="InterPro" id="IPR001387">
    <property type="entry name" value="Cro/C1-type_HTH"/>
</dbReference>
<dbReference type="Proteomes" id="UP000246278">
    <property type="component" value="Unassembled WGS sequence"/>
</dbReference>
<sequence>MKQGDKPERAVVKLADAVGISVPYLSQLEAGKRKGSLEVYSAIARVLGMTFDDIA</sequence>
<reference evidence="3" key="1">
    <citation type="submission" date="2017-10" db="EMBL/GenBank/DDBJ databases">
        <authorList>
            <person name="Gaisin V.A."/>
            <person name="Rysina M.S."/>
            <person name="Grouzdev D.S."/>
        </authorList>
    </citation>
    <scope>NUCLEOTIDE SEQUENCE [LARGE SCALE GENOMIC DNA]</scope>
    <source>
        <strain evidence="3">V1</strain>
    </source>
</reference>
<accession>A0A317T4T3</accession>
<comment type="caution">
    <text evidence="2">The sequence shown here is derived from an EMBL/GenBank/DDBJ whole genome shotgun (WGS) entry which is preliminary data.</text>
</comment>
<dbReference type="Gene3D" id="1.10.260.40">
    <property type="entry name" value="lambda repressor-like DNA-binding domains"/>
    <property type="match status" value="1"/>
</dbReference>